<dbReference type="RefSeq" id="WP_320498882.1">
    <property type="nucleotide sequence ID" value="NZ_JAXCLX010000001.1"/>
</dbReference>
<dbReference type="PIRSF" id="PIRSF006288">
    <property type="entry name" value="PII_uridyltransf"/>
    <property type="match status" value="1"/>
</dbReference>
<dbReference type="Pfam" id="PF24931">
    <property type="entry name" value="ACT_ACR9_3rd"/>
    <property type="match status" value="1"/>
</dbReference>
<dbReference type="Pfam" id="PF01966">
    <property type="entry name" value="HD"/>
    <property type="match status" value="1"/>
</dbReference>
<comment type="cofactor">
    <cofactor evidence="7">
        <name>Mg(2+)</name>
        <dbReference type="ChEBI" id="CHEBI:18420"/>
    </cofactor>
</comment>
<keyword evidence="3" id="KW-0677">Repeat</keyword>
<proteinExistence type="inferred from homology"/>
<evidence type="ECO:0000256" key="3">
    <source>
        <dbReference type="ARBA" id="ARBA00022737"/>
    </source>
</evidence>
<sequence length="938" mass="104922">MFEIDNQRAILDRRALMAELNALAERVSDPSNPGPELVEILKRHLQAGRDQIQRRFLGNSRGAQAGLTSAHEASFLVDQLLRGLFDFTTQRAFPLGNPTVAERLTLIAVGGYGRGELAPYSDIDLLFLLPYKMAPYCEQVVEFMLYRLWDLGLKVGQAARSVEECMRQADSDLTIRTNLLEARYIWGDQGLYDEFQKRFAKQIVKGHAEPFYQGKLAERNARHHKHGGSRYTLEPNIKEGKGGLRDLQTLLWLARFCCGASSMQDLVKSGMLTAAERATFDKALNFYWTLRYHLHYLTGRGEERLTFDLQPEIARRLGYTDHAGTKGVERLMKHYFLIAKSVGGLTRYVCAAIEAQFIKKPMLRLPALGILKKELGGFPIEGGRLTIPRADHFSQHPGDLLRIFAVSQRHDVEIHPTAMTAMSHSLRLVDRIRDDPAANALFLDMLTSEKGPEQTLRRLSEVGVLGRFIPDFGRVVAQMQYDMYHSYTVDEHTLFAIGILTRIESGELKDEAPIASQVVKEVISRRVLYLAVLLHDIAKGRAGDHSLLGGDVAEKLCPRLGLTAEETEQVAWLVRYHLLMSNTAFRRDIDDPKTIADFVDLVQSPERLRLLLVLTVSDIRAVGPKTWNGWKAQLLRELYTRAFNQMMGGLNTTEEDRAASVISLLKQELPDWSDDDIASHAARGHSAYWLAFPPAALGRHARMIRAAEMEERPLSVEFNVDRWRAMTEVTIYTPDRQGLFSQLAGAMALCGANIVDARIVTLRNGKAIDTFFVQDGEGGPFDRPARLARLSSTITRVLEAPDQTLAQLQDLPPLANPAALNFPVIPRVLIDNKASATHTVVEVNGRDRRGLLYYLTAALTKLNLQISSAKVSTFGHRAIDVFYVKDHFGLKIESDQRLKALRSTLMTVLAEAETGDAAPSRAVMVDSWPPVAPSSAAQ</sequence>
<keyword evidence="2 7" id="KW-0548">Nucleotidyltransferase</keyword>
<dbReference type="InterPro" id="IPR013546">
    <property type="entry name" value="PII_UdlTrfase/GS_AdlTrfase"/>
</dbReference>
<dbReference type="GO" id="GO:0008773">
    <property type="term" value="F:[protein-PII] uridylyltransferase activity"/>
    <property type="evidence" value="ECO:0007669"/>
    <property type="project" value="UniProtKB-EC"/>
</dbReference>
<feature type="domain" description="ACT" evidence="8">
    <location>
        <begin position="728"/>
        <end position="805"/>
    </location>
</feature>
<comment type="caution">
    <text evidence="7">Lacks conserved residue(s) required for the propagation of feature annotation.</text>
</comment>
<reference evidence="10 11" key="1">
    <citation type="journal article" date="2013" name="Antonie Van Leeuwenhoek">
        <title>Dongia rigui sp. nov., isolated from freshwater of a large wetland in Korea.</title>
        <authorList>
            <person name="Baik K.S."/>
            <person name="Hwang Y.M."/>
            <person name="Choi J.S."/>
            <person name="Kwon J."/>
            <person name="Seong C.N."/>
        </authorList>
    </citation>
    <scope>NUCLEOTIDE SEQUENCE [LARGE SCALE GENOMIC DNA]</scope>
    <source>
        <strain evidence="10 11">04SU4-P</strain>
    </source>
</reference>
<dbReference type="SUPFAM" id="SSF81891">
    <property type="entry name" value="Poly A polymerase C-terminal region-like"/>
    <property type="match status" value="1"/>
</dbReference>
<evidence type="ECO:0000256" key="7">
    <source>
        <dbReference type="HAMAP-Rule" id="MF_00277"/>
    </source>
</evidence>
<dbReference type="NCBIfam" id="TIGR01693">
    <property type="entry name" value="UTase_glnD"/>
    <property type="match status" value="1"/>
</dbReference>
<comment type="caution">
    <text evidence="10">The sequence shown here is derived from an EMBL/GenBank/DDBJ whole genome shotgun (WGS) entry which is preliminary data.</text>
</comment>
<feature type="region of interest" description="Uridylyltransferase" evidence="7">
    <location>
        <begin position="1"/>
        <end position="370"/>
    </location>
</feature>
<dbReference type="SUPFAM" id="SSF81593">
    <property type="entry name" value="Nucleotidyltransferase substrate binding subunit/domain"/>
    <property type="match status" value="1"/>
</dbReference>
<gene>
    <name evidence="7" type="primary">glnD</name>
    <name evidence="10" type="ORF">SMD31_01635</name>
</gene>
<dbReference type="Pfam" id="PF08335">
    <property type="entry name" value="GlnD_UR_UTase"/>
    <property type="match status" value="1"/>
</dbReference>
<dbReference type="Proteomes" id="UP001271769">
    <property type="component" value="Unassembled WGS sequence"/>
</dbReference>
<protein>
    <recommendedName>
        <fullName evidence="7">Bifunctional uridylyltransferase/uridylyl-removing enzyme</fullName>
        <shortName evidence="7">UTase/UR</shortName>
    </recommendedName>
    <alternativeName>
        <fullName evidence="7">Bifunctional [protein-PII] modification enzyme</fullName>
    </alternativeName>
    <alternativeName>
        <fullName evidence="7">Bifunctional nitrogen sensor protein</fullName>
    </alternativeName>
    <domain>
        <recommendedName>
            <fullName evidence="7">[Protein-PII] uridylyltransferase</fullName>
            <shortName evidence="7">PII uridylyltransferase</shortName>
            <shortName evidence="7">UTase</shortName>
            <ecNumber evidence="7">2.7.7.59</ecNumber>
        </recommendedName>
    </domain>
    <domain>
        <recommendedName>
            <fullName evidence="7">[Protein-PII]-UMP uridylyl-removing enzyme</fullName>
            <shortName evidence="7">UR</shortName>
            <ecNumber evidence="7">3.1.4.-</ecNumber>
        </recommendedName>
    </domain>
</protein>
<comment type="similarity">
    <text evidence="7">Belongs to the GlnD family.</text>
</comment>
<organism evidence="10 11">
    <name type="scientific">Dongia rigui</name>
    <dbReference type="NCBI Taxonomy" id="940149"/>
    <lineage>
        <taxon>Bacteria</taxon>
        <taxon>Pseudomonadati</taxon>
        <taxon>Pseudomonadota</taxon>
        <taxon>Alphaproteobacteria</taxon>
        <taxon>Rhodospirillales</taxon>
        <taxon>Dongiaceae</taxon>
        <taxon>Dongia</taxon>
    </lineage>
</organism>
<dbReference type="Gene3D" id="1.10.3090.10">
    <property type="entry name" value="cca-adding enzyme, domain 2"/>
    <property type="match status" value="1"/>
</dbReference>
<dbReference type="NCBIfam" id="NF003467">
    <property type="entry name" value="PRK05092.1"/>
    <property type="match status" value="1"/>
</dbReference>
<dbReference type="PROSITE" id="PS51831">
    <property type="entry name" value="HD"/>
    <property type="match status" value="1"/>
</dbReference>
<keyword evidence="5 7" id="KW-0460">Magnesium</keyword>
<evidence type="ECO:0000259" key="9">
    <source>
        <dbReference type="PROSITE" id="PS51831"/>
    </source>
</evidence>
<feature type="domain" description="ACT" evidence="8">
    <location>
        <begin position="840"/>
        <end position="919"/>
    </location>
</feature>
<keyword evidence="4 7" id="KW-0378">Hydrolase</keyword>
<dbReference type="CDD" id="cd04899">
    <property type="entry name" value="ACT_ACR-UUR-like_2"/>
    <property type="match status" value="1"/>
</dbReference>
<evidence type="ECO:0000256" key="6">
    <source>
        <dbReference type="ARBA" id="ARBA00023268"/>
    </source>
</evidence>
<keyword evidence="6 7" id="KW-0511">Multifunctional enzyme</keyword>
<dbReference type="HAMAP" id="MF_00277">
    <property type="entry name" value="PII_uridylyl_transf"/>
    <property type="match status" value="1"/>
</dbReference>
<comment type="catalytic activity">
    <reaction evidence="7">
        <text>[protein-PII]-uridylyl-L-tyrosine + H2O = [protein-PII]-L-tyrosine + UMP + H(+)</text>
        <dbReference type="Rhea" id="RHEA:48600"/>
        <dbReference type="Rhea" id="RHEA-COMP:12147"/>
        <dbReference type="Rhea" id="RHEA-COMP:12148"/>
        <dbReference type="ChEBI" id="CHEBI:15377"/>
        <dbReference type="ChEBI" id="CHEBI:15378"/>
        <dbReference type="ChEBI" id="CHEBI:46858"/>
        <dbReference type="ChEBI" id="CHEBI:57865"/>
        <dbReference type="ChEBI" id="CHEBI:90602"/>
    </reaction>
</comment>
<dbReference type="InterPro" id="IPR002912">
    <property type="entry name" value="ACT_dom"/>
</dbReference>
<accession>A0ABU5DTS0</accession>
<dbReference type="SUPFAM" id="SSF81301">
    <property type="entry name" value="Nucleotidyltransferase"/>
    <property type="match status" value="1"/>
</dbReference>
<evidence type="ECO:0000313" key="10">
    <source>
        <dbReference type="EMBL" id="MDY0870598.1"/>
    </source>
</evidence>
<keyword evidence="11" id="KW-1185">Reference proteome</keyword>
<dbReference type="EMBL" id="JAXCLX010000001">
    <property type="protein sequence ID" value="MDY0870598.1"/>
    <property type="molecule type" value="Genomic_DNA"/>
</dbReference>
<dbReference type="PANTHER" id="PTHR47320">
    <property type="entry name" value="BIFUNCTIONAL URIDYLYLTRANSFERASE/URIDYLYL-REMOVING ENZYME"/>
    <property type="match status" value="1"/>
</dbReference>
<dbReference type="SUPFAM" id="SSF55021">
    <property type="entry name" value="ACT-like"/>
    <property type="match status" value="2"/>
</dbReference>
<dbReference type="EC" id="3.1.4.-" evidence="7"/>
<evidence type="ECO:0000313" key="11">
    <source>
        <dbReference type="Proteomes" id="UP001271769"/>
    </source>
</evidence>
<dbReference type="SMART" id="SM00471">
    <property type="entry name" value="HDc"/>
    <property type="match status" value="1"/>
</dbReference>
<dbReference type="Gene3D" id="3.30.70.260">
    <property type="match status" value="1"/>
</dbReference>
<evidence type="ECO:0000256" key="1">
    <source>
        <dbReference type="ARBA" id="ARBA00022679"/>
    </source>
</evidence>
<dbReference type="CDD" id="cd04900">
    <property type="entry name" value="ACT_UUR-like_1"/>
    <property type="match status" value="1"/>
</dbReference>
<evidence type="ECO:0000256" key="5">
    <source>
        <dbReference type="ARBA" id="ARBA00022842"/>
    </source>
</evidence>
<dbReference type="Gene3D" id="3.30.460.10">
    <property type="entry name" value="Beta Polymerase, domain 2"/>
    <property type="match status" value="1"/>
</dbReference>
<evidence type="ECO:0000256" key="4">
    <source>
        <dbReference type="ARBA" id="ARBA00022801"/>
    </source>
</evidence>
<comment type="domain">
    <text evidence="7">Has four distinct domains: an N-terminal nucleotidyltransferase (NT) domain responsible for UTase activity, a central HD domain that encodes UR activity, and two C-terminal ACT domains that seem to have a role in glutamine sensing.</text>
</comment>
<name>A0ABU5DTS0_9PROT</name>
<evidence type="ECO:0000256" key="2">
    <source>
        <dbReference type="ARBA" id="ARBA00022695"/>
    </source>
</evidence>
<comment type="catalytic activity">
    <reaction evidence="7">
        <text>[protein-PII]-L-tyrosine + UTP = [protein-PII]-uridylyl-L-tyrosine + diphosphate</text>
        <dbReference type="Rhea" id="RHEA:13673"/>
        <dbReference type="Rhea" id="RHEA-COMP:12147"/>
        <dbReference type="Rhea" id="RHEA-COMP:12148"/>
        <dbReference type="ChEBI" id="CHEBI:33019"/>
        <dbReference type="ChEBI" id="CHEBI:46398"/>
        <dbReference type="ChEBI" id="CHEBI:46858"/>
        <dbReference type="ChEBI" id="CHEBI:90602"/>
        <dbReference type="EC" id="2.7.7.59"/>
    </reaction>
</comment>
<dbReference type="EC" id="2.7.7.59" evidence="7"/>
<dbReference type="PANTHER" id="PTHR47320:SF1">
    <property type="entry name" value="BIFUNCTIONAL URIDYLYLTRANSFERASE_URIDYLYL-REMOVING ENZYME"/>
    <property type="match status" value="1"/>
</dbReference>
<dbReference type="PROSITE" id="PS51671">
    <property type="entry name" value="ACT"/>
    <property type="match status" value="2"/>
</dbReference>
<comment type="function">
    <text evidence="7">Modifies, by uridylylation and deuridylylation, the PII regulatory proteins (GlnB and homologs), in response to the nitrogen status of the cell that GlnD senses through the glutamine level. Under low glutamine levels, catalyzes the conversion of the PII proteins and UTP to PII-UMP and PPi, while under higher glutamine levels, GlnD hydrolyzes PII-UMP to PII and UMP (deuridylylation). Thus, controls uridylylation state and activity of the PII proteins, and plays an important role in the regulation of nitrogen metabolism.</text>
</comment>
<feature type="domain" description="HD" evidence="9">
    <location>
        <begin position="489"/>
        <end position="611"/>
    </location>
</feature>
<keyword evidence="1 7" id="KW-0808">Transferase</keyword>
<dbReference type="CDD" id="cd05401">
    <property type="entry name" value="NT_GlnE_GlnD_like"/>
    <property type="match status" value="1"/>
</dbReference>
<dbReference type="InterPro" id="IPR010043">
    <property type="entry name" value="UTase/UR"/>
</dbReference>
<dbReference type="InterPro" id="IPR043519">
    <property type="entry name" value="NT_sf"/>
</dbReference>
<dbReference type="InterPro" id="IPR006674">
    <property type="entry name" value="HD_domain"/>
</dbReference>
<dbReference type="InterPro" id="IPR003607">
    <property type="entry name" value="HD/PDEase_dom"/>
</dbReference>
<dbReference type="InterPro" id="IPR045865">
    <property type="entry name" value="ACT-like_dom_sf"/>
</dbReference>
<evidence type="ECO:0000259" key="8">
    <source>
        <dbReference type="PROSITE" id="PS51671"/>
    </source>
</evidence>
<comment type="activity regulation">
    <text evidence="7">Uridylyltransferase (UTase) activity is inhibited by glutamine, while glutamine activates uridylyl-removing (UR) activity.</text>
</comment>